<dbReference type="FunFam" id="3.30.160.60:FF:000566">
    <property type="entry name" value="zinc finger protein 133 isoform X2"/>
    <property type="match status" value="1"/>
</dbReference>
<dbReference type="PANTHER" id="PTHR16515:SF49">
    <property type="entry name" value="GASTRULA ZINC FINGER PROTEIN XLCGF49.1-LIKE-RELATED"/>
    <property type="match status" value="1"/>
</dbReference>
<evidence type="ECO:0000256" key="12">
    <source>
        <dbReference type="SAM" id="MobiDB-lite"/>
    </source>
</evidence>
<evidence type="ECO:0000256" key="5">
    <source>
        <dbReference type="ARBA" id="ARBA00022771"/>
    </source>
</evidence>
<dbReference type="SMART" id="SM00355">
    <property type="entry name" value="ZnF_C2H2"/>
    <property type="match status" value="5"/>
</dbReference>
<feature type="compositionally biased region" description="Polar residues" evidence="12">
    <location>
        <begin position="195"/>
        <end position="217"/>
    </location>
</feature>
<dbReference type="GeneID" id="109885919"/>
<evidence type="ECO:0000256" key="4">
    <source>
        <dbReference type="ARBA" id="ARBA00022737"/>
    </source>
</evidence>
<keyword evidence="6" id="KW-0862">Zinc</keyword>
<keyword evidence="8" id="KW-0238">DNA-binding</keyword>
<dbReference type="PROSITE" id="PS50157">
    <property type="entry name" value="ZINC_FINGER_C2H2_2"/>
    <property type="match status" value="5"/>
</dbReference>
<evidence type="ECO:0000256" key="11">
    <source>
        <dbReference type="PROSITE-ProRule" id="PRU00042"/>
    </source>
</evidence>
<dbReference type="GO" id="GO:0003677">
    <property type="term" value="F:DNA binding"/>
    <property type="evidence" value="ECO:0007669"/>
    <property type="project" value="UniProtKB-KW"/>
</dbReference>
<dbReference type="GO" id="GO:0003700">
    <property type="term" value="F:DNA-binding transcription factor activity"/>
    <property type="evidence" value="ECO:0007669"/>
    <property type="project" value="UniProtKB-ARBA"/>
</dbReference>
<keyword evidence="10" id="KW-0539">Nucleus</keyword>
<evidence type="ECO:0000259" key="13">
    <source>
        <dbReference type="PROSITE" id="PS50157"/>
    </source>
</evidence>
<evidence type="ECO:0000256" key="3">
    <source>
        <dbReference type="ARBA" id="ARBA00022723"/>
    </source>
</evidence>
<keyword evidence="9" id="KW-0804">Transcription</keyword>
<reference evidence="14" key="1">
    <citation type="submission" date="2025-08" db="UniProtKB">
        <authorList>
            <consortium name="Ensembl"/>
        </authorList>
    </citation>
    <scope>IDENTIFICATION</scope>
</reference>
<feature type="domain" description="C2H2-type" evidence="13">
    <location>
        <begin position="504"/>
        <end position="531"/>
    </location>
</feature>
<dbReference type="PANTHER" id="PTHR16515">
    <property type="entry name" value="PR DOMAIN ZINC FINGER PROTEIN"/>
    <property type="match status" value="1"/>
</dbReference>
<evidence type="ECO:0000313" key="14">
    <source>
        <dbReference type="Ensembl" id="ENSOKIP00005048306.1"/>
    </source>
</evidence>
<keyword evidence="5 11" id="KW-0863">Zinc-finger</keyword>
<organism evidence="14 15">
    <name type="scientific">Oncorhynchus kisutch</name>
    <name type="common">Coho salmon</name>
    <name type="synonym">Salmo kisutch</name>
    <dbReference type="NCBI Taxonomy" id="8019"/>
    <lineage>
        <taxon>Eukaryota</taxon>
        <taxon>Metazoa</taxon>
        <taxon>Chordata</taxon>
        <taxon>Craniata</taxon>
        <taxon>Vertebrata</taxon>
        <taxon>Euteleostomi</taxon>
        <taxon>Actinopterygii</taxon>
        <taxon>Neopterygii</taxon>
        <taxon>Teleostei</taxon>
        <taxon>Protacanthopterygii</taxon>
        <taxon>Salmoniformes</taxon>
        <taxon>Salmonidae</taxon>
        <taxon>Salmoninae</taxon>
        <taxon>Oncorhynchus</taxon>
    </lineage>
</organism>
<feature type="domain" description="C2H2-type" evidence="13">
    <location>
        <begin position="420"/>
        <end position="447"/>
    </location>
</feature>
<feature type="compositionally biased region" description="Basic and acidic residues" evidence="12">
    <location>
        <begin position="343"/>
        <end position="357"/>
    </location>
</feature>
<dbReference type="AlphaFoldDB" id="A0A8C7GTQ4"/>
<dbReference type="GeneTree" id="ENSGT01150000286953"/>
<dbReference type="FunFam" id="3.30.160.60:FF:000646">
    <property type="entry name" value="Myeloid zinc finger 1"/>
    <property type="match status" value="1"/>
</dbReference>
<feature type="region of interest" description="Disordered" evidence="12">
    <location>
        <begin position="181"/>
        <end position="227"/>
    </location>
</feature>
<proteinExistence type="inferred from homology"/>
<dbReference type="GO" id="GO:0005634">
    <property type="term" value="C:nucleus"/>
    <property type="evidence" value="ECO:0007669"/>
    <property type="project" value="UniProtKB-SubCell"/>
</dbReference>
<comment type="subcellular location">
    <subcellularLocation>
        <location evidence="1">Nucleus</location>
    </subcellularLocation>
</comment>
<dbReference type="SUPFAM" id="SSF57667">
    <property type="entry name" value="beta-beta-alpha zinc fingers"/>
    <property type="match status" value="3"/>
</dbReference>
<dbReference type="PROSITE" id="PS00028">
    <property type="entry name" value="ZINC_FINGER_C2H2_1"/>
    <property type="match status" value="5"/>
</dbReference>
<feature type="domain" description="C2H2-type" evidence="13">
    <location>
        <begin position="532"/>
        <end position="559"/>
    </location>
</feature>
<feature type="region of interest" description="Disordered" evidence="12">
    <location>
        <begin position="337"/>
        <end position="357"/>
    </location>
</feature>
<evidence type="ECO:0000256" key="1">
    <source>
        <dbReference type="ARBA" id="ARBA00004123"/>
    </source>
</evidence>
<dbReference type="InterPro" id="IPR050331">
    <property type="entry name" value="Zinc_finger"/>
</dbReference>
<keyword evidence="4" id="KW-0677">Repeat</keyword>
<dbReference type="FunFam" id="3.30.160.60:FF:000100">
    <property type="entry name" value="Zinc finger 45-like"/>
    <property type="match status" value="1"/>
</dbReference>
<dbReference type="RefSeq" id="XP_020326304.1">
    <property type="nucleotide sequence ID" value="XM_020470715.2"/>
</dbReference>
<dbReference type="FunFam" id="3.30.160.60:FF:002281">
    <property type="match status" value="1"/>
</dbReference>
<dbReference type="InterPro" id="IPR013087">
    <property type="entry name" value="Znf_C2H2_type"/>
</dbReference>
<dbReference type="GO" id="GO:0045892">
    <property type="term" value="P:negative regulation of DNA-templated transcription"/>
    <property type="evidence" value="ECO:0007669"/>
    <property type="project" value="UniProtKB-ARBA"/>
</dbReference>
<sequence length="559" mass="61458">MLTASELNTNNIAEDVHINILASIMEVLANAAVAEICQLVDDGYAVLRLEISRTQSENQALKTKLHLVEVRSRERSVKRSIVPPLSSCFGALGTDQVEEKQSPSVRRNGGSVVLGDRSTRTVSEENLDTTEHPEVVVVKEEKLEEELRDCGSKHNQQPRRLISVSRSLVAVNDQILNAETSPVEVAEEKRDSDNQRLQQTANRHSTASQHTHSSDCVTYQRESHTATGLSRIEDGRDMLDPSCSYLVETDSTKPLDAQPPLTPSGVTTLCDSTASSASLGWKQEAGGVDTLKMEAGMPSWTKGRDIGMGLAAQCGVDIPGKNREGIQLGNGTNVCPQSNVNLRESESSEGRKSSEPDVKGFDTSLDYFFSPAEMAGIQTHHRGDDAGGEELTSCPYPGDDGFVSPSNSTQGGLPFSNRLVNCQECGRLFSNSLDLALHQRIHMGEKLFSCTQCDKQFLHLHQLKTHQRIHTREKPFSCSQCGKRFSQSSHIKRHMSVHTGEKRFGCSVCGKRFSQSCSLKVHQSVHTGERPFSCTQCGKSFSVLGNLMRHQSVHRRTQD</sequence>
<evidence type="ECO:0000256" key="9">
    <source>
        <dbReference type="ARBA" id="ARBA00023163"/>
    </source>
</evidence>
<evidence type="ECO:0000256" key="7">
    <source>
        <dbReference type="ARBA" id="ARBA00023015"/>
    </source>
</evidence>
<evidence type="ECO:0000256" key="10">
    <source>
        <dbReference type="ARBA" id="ARBA00023242"/>
    </source>
</evidence>
<dbReference type="Ensembl" id="ENSOKIT00005050928.1">
    <property type="protein sequence ID" value="ENSOKIP00005048306.1"/>
    <property type="gene ID" value="ENSOKIG00005020301.1"/>
</dbReference>
<gene>
    <name evidence="14" type="primary">LOC109885919</name>
</gene>
<keyword evidence="3" id="KW-0479">Metal-binding</keyword>
<feature type="domain" description="C2H2-type" evidence="13">
    <location>
        <begin position="448"/>
        <end position="475"/>
    </location>
</feature>
<keyword evidence="15" id="KW-1185">Reference proteome</keyword>
<reference evidence="14" key="2">
    <citation type="submission" date="2025-09" db="UniProtKB">
        <authorList>
            <consortium name="Ensembl"/>
        </authorList>
    </citation>
    <scope>IDENTIFICATION</scope>
</reference>
<feature type="domain" description="C2H2-type" evidence="13">
    <location>
        <begin position="476"/>
        <end position="503"/>
    </location>
</feature>
<evidence type="ECO:0000256" key="6">
    <source>
        <dbReference type="ARBA" id="ARBA00022833"/>
    </source>
</evidence>
<dbReference type="KEGG" id="oki:109885919"/>
<dbReference type="InterPro" id="IPR036236">
    <property type="entry name" value="Znf_C2H2_sf"/>
</dbReference>
<dbReference type="Proteomes" id="UP000694557">
    <property type="component" value="Unassembled WGS sequence"/>
</dbReference>
<dbReference type="Gene3D" id="3.30.160.60">
    <property type="entry name" value="Classic Zinc Finger"/>
    <property type="match status" value="5"/>
</dbReference>
<evidence type="ECO:0000256" key="8">
    <source>
        <dbReference type="ARBA" id="ARBA00023125"/>
    </source>
</evidence>
<name>A0A8C7GTQ4_ONCKI</name>
<comment type="similarity">
    <text evidence="2">Belongs to the krueppel C2H2-type zinc-finger protein family.</text>
</comment>
<keyword evidence="7" id="KW-0805">Transcription regulation</keyword>
<dbReference type="FunFam" id="3.30.160.60:FF:001927">
    <property type="entry name" value="Zinc finger protein 1184"/>
    <property type="match status" value="1"/>
</dbReference>
<dbReference type="GO" id="GO:0008270">
    <property type="term" value="F:zinc ion binding"/>
    <property type="evidence" value="ECO:0007669"/>
    <property type="project" value="UniProtKB-KW"/>
</dbReference>
<accession>A0A8C7GTQ4</accession>
<evidence type="ECO:0000313" key="15">
    <source>
        <dbReference type="Proteomes" id="UP000694557"/>
    </source>
</evidence>
<protein>
    <submittedName>
        <fullName evidence="14">Zinc finger protein 35</fullName>
    </submittedName>
</protein>
<dbReference type="Pfam" id="PF00096">
    <property type="entry name" value="zf-C2H2"/>
    <property type="match status" value="4"/>
</dbReference>
<evidence type="ECO:0000256" key="2">
    <source>
        <dbReference type="ARBA" id="ARBA00006991"/>
    </source>
</evidence>